<keyword evidence="3" id="KW-1185">Reference proteome</keyword>
<comment type="caution">
    <text evidence="2">The sequence shown here is derived from an EMBL/GenBank/DDBJ whole genome shotgun (WGS) entry which is preliminary data.</text>
</comment>
<evidence type="ECO:0008006" key="4">
    <source>
        <dbReference type="Google" id="ProtNLM"/>
    </source>
</evidence>
<dbReference type="Pfam" id="PF08227">
    <property type="entry name" value="DASH_Hsk3"/>
    <property type="match status" value="1"/>
</dbReference>
<dbReference type="PANTHER" id="PTHR28289:SF1">
    <property type="entry name" value="DASH COMPLEX SUBUNIT HSK3"/>
    <property type="match status" value="1"/>
</dbReference>
<feature type="compositionally biased region" description="Low complexity" evidence="1">
    <location>
        <begin position="26"/>
        <end position="38"/>
    </location>
</feature>
<organism evidence="2 3">
    <name type="scientific">Stereocaulon virgatum</name>
    <dbReference type="NCBI Taxonomy" id="373712"/>
    <lineage>
        <taxon>Eukaryota</taxon>
        <taxon>Fungi</taxon>
        <taxon>Dikarya</taxon>
        <taxon>Ascomycota</taxon>
        <taxon>Pezizomycotina</taxon>
        <taxon>Lecanoromycetes</taxon>
        <taxon>OSLEUM clade</taxon>
        <taxon>Lecanoromycetidae</taxon>
        <taxon>Lecanorales</taxon>
        <taxon>Lecanorineae</taxon>
        <taxon>Stereocaulaceae</taxon>
        <taxon>Stereocaulon</taxon>
    </lineage>
</organism>
<gene>
    <name evidence="2" type="ORF">N7G274_004473</name>
</gene>
<reference evidence="2 3" key="1">
    <citation type="submission" date="2024-09" db="EMBL/GenBank/DDBJ databases">
        <title>Rethinking Asexuality: The Enigmatic Case of Functional Sexual Genes in Lepraria (Stereocaulaceae).</title>
        <authorList>
            <person name="Doellman M."/>
            <person name="Sun Y."/>
            <person name="Barcenas-Pena A."/>
            <person name="Lumbsch H.T."/>
            <person name="Grewe F."/>
        </authorList>
    </citation>
    <scope>NUCLEOTIDE SEQUENCE [LARGE SCALE GENOMIC DNA]</scope>
    <source>
        <strain evidence="2 3">Mercado 3170</strain>
    </source>
</reference>
<dbReference type="EMBL" id="JBEFKJ010000013">
    <property type="protein sequence ID" value="KAL2042714.1"/>
    <property type="molecule type" value="Genomic_DNA"/>
</dbReference>
<dbReference type="PANTHER" id="PTHR28289">
    <property type="entry name" value="DASH COMPLEX SUBUNIT HSK3"/>
    <property type="match status" value="1"/>
</dbReference>
<evidence type="ECO:0000313" key="3">
    <source>
        <dbReference type="Proteomes" id="UP001590950"/>
    </source>
</evidence>
<feature type="region of interest" description="Disordered" evidence="1">
    <location>
        <begin position="104"/>
        <end position="127"/>
    </location>
</feature>
<protein>
    <recommendedName>
        <fullName evidence="4">DASH complex subunit DAD2</fullName>
    </recommendedName>
</protein>
<sequence length="127" mass="13241">MSTSQLHPHPHSHPRTSTTLPPPPTTTTTTTTTIPPTHPLSLSTINRNRQYTHLHAQLAQLNAHLADLENLVGMTAVQAEYVRGLGGWWGGGFMAASKVLGEETANGAGAGSGSVGAKAGEKERGGQ</sequence>
<dbReference type="InterPro" id="IPR013183">
    <property type="entry name" value="Hsk3-like"/>
</dbReference>
<proteinExistence type="predicted"/>
<feature type="region of interest" description="Disordered" evidence="1">
    <location>
        <begin position="1"/>
        <end position="38"/>
    </location>
</feature>
<dbReference type="InterPro" id="IPR042332">
    <property type="entry name" value="Hsk3"/>
</dbReference>
<evidence type="ECO:0000313" key="2">
    <source>
        <dbReference type="EMBL" id="KAL2042714.1"/>
    </source>
</evidence>
<evidence type="ECO:0000256" key="1">
    <source>
        <dbReference type="SAM" id="MobiDB-lite"/>
    </source>
</evidence>
<dbReference type="Proteomes" id="UP001590950">
    <property type="component" value="Unassembled WGS sequence"/>
</dbReference>
<accession>A0ABR4AB64</accession>
<name>A0ABR4AB64_9LECA</name>